<dbReference type="FunFam" id="3.30.70.960:FF:000003">
    <property type="entry name" value="MUC16 isoform 1"/>
    <property type="match status" value="2"/>
</dbReference>
<dbReference type="AlphaFoldDB" id="A0A6J0J4R9"/>
<keyword evidence="2" id="KW-1185">Reference proteome</keyword>
<evidence type="ECO:0000313" key="2">
    <source>
        <dbReference type="Proteomes" id="UP000504624"/>
    </source>
</evidence>
<organism evidence="2 3">
    <name type="scientific">Lepidothrix coronata</name>
    <name type="common">blue-crowned manakin</name>
    <dbReference type="NCBI Taxonomy" id="321398"/>
    <lineage>
        <taxon>Eukaryota</taxon>
        <taxon>Metazoa</taxon>
        <taxon>Chordata</taxon>
        <taxon>Craniata</taxon>
        <taxon>Vertebrata</taxon>
        <taxon>Euteleostomi</taxon>
        <taxon>Archelosauria</taxon>
        <taxon>Archosauria</taxon>
        <taxon>Dinosauria</taxon>
        <taxon>Saurischia</taxon>
        <taxon>Theropoda</taxon>
        <taxon>Coelurosauria</taxon>
        <taxon>Aves</taxon>
        <taxon>Neognathae</taxon>
        <taxon>Neoaves</taxon>
        <taxon>Telluraves</taxon>
        <taxon>Australaves</taxon>
        <taxon>Passeriformes</taxon>
        <taxon>Pipridae</taxon>
        <taxon>Lepidothrix</taxon>
    </lineage>
</organism>
<dbReference type="Pfam" id="PF01390">
    <property type="entry name" value="SEA"/>
    <property type="match status" value="3"/>
</dbReference>
<dbReference type="GeneID" id="108509118"/>
<evidence type="ECO:0000259" key="1">
    <source>
        <dbReference type="PROSITE" id="PS50024"/>
    </source>
</evidence>
<proteinExistence type="predicted"/>
<dbReference type="Gene3D" id="3.30.70.960">
    <property type="entry name" value="SEA domain"/>
    <property type="match status" value="4"/>
</dbReference>
<feature type="domain" description="SEA" evidence="1">
    <location>
        <begin position="145"/>
        <end position="266"/>
    </location>
</feature>
<reference evidence="3" key="1">
    <citation type="submission" date="2025-08" db="UniProtKB">
        <authorList>
            <consortium name="RefSeq"/>
        </authorList>
    </citation>
    <scope>IDENTIFICATION</scope>
</reference>
<gene>
    <name evidence="3" type="primary">LOC108509118</name>
</gene>
<feature type="domain" description="SEA" evidence="1">
    <location>
        <begin position="283"/>
        <end position="404"/>
    </location>
</feature>
<name>A0A6J0J4R9_9PASS</name>
<dbReference type="InterPro" id="IPR028850">
    <property type="entry name" value="MUC16"/>
</dbReference>
<dbReference type="InterPro" id="IPR036364">
    <property type="entry name" value="SEA_dom_sf"/>
</dbReference>
<dbReference type="OrthoDB" id="9947814at2759"/>
<dbReference type="PANTHER" id="PTHR14672">
    <property type="entry name" value="MUCIN-16"/>
    <property type="match status" value="1"/>
</dbReference>
<dbReference type="SUPFAM" id="SSF82671">
    <property type="entry name" value="SEA domain"/>
    <property type="match status" value="3"/>
</dbReference>
<dbReference type="PROSITE" id="PS50024">
    <property type="entry name" value="SEA"/>
    <property type="match status" value="3"/>
</dbReference>
<dbReference type="RefSeq" id="XP_017693870.1">
    <property type="nucleotide sequence ID" value="XM_017838381.1"/>
</dbReference>
<sequence>MEGELDVPESLDCGVRSSGVFRVDMEEALGSSVSETKAPPHPAPTAAALEPFTVNFTITNLPYNSDLENPDSARFKSAQRVMNTLLDRLLKETSIGPDFQGLSNKTRGITQLGPYSLHKDSLYVNGYNEQPVLPTPPHPAPTAAALEPFTVNFTITNLPYNSDLAKPDSARFKSTQRVMNTLLDRLLKGSTIGPDFQGCQSTAFRPGSQRDETRVDAVCTYRKEPSAPPLDRVGLYHQVSNKTRGITQLGPYSLHKDSLYVNGYNELQPELSAPQNAQPLPPAVRNFTLNVTITNLPFTADMATPNSRKFKSTEKVMSYYVDPLLQRSSIGPAYIGCKVMAFRSNKNRDDTAVDAMCSCRDEPSGPKFNRETIYHELSNMTNGITKLGHFSLNSQSLYIDDYNEPHSLSCKYI</sequence>
<dbReference type="Proteomes" id="UP000504624">
    <property type="component" value="Unplaced"/>
</dbReference>
<protein>
    <submittedName>
        <fullName evidence="3">Mucin-16-like</fullName>
    </submittedName>
</protein>
<accession>A0A6J0J4R9</accession>
<dbReference type="PANTHER" id="PTHR14672:SF1">
    <property type="entry name" value="MUCIN-16"/>
    <property type="match status" value="1"/>
</dbReference>
<dbReference type="InterPro" id="IPR000082">
    <property type="entry name" value="SEA_dom"/>
</dbReference>
<evidence type="ECO:0000313" key="3">
    <source>
        <dbReference type="RefSeq" id="XP_017693870.1"/>
    </source>
</evidence>
<feature type="domain" description="SEA" evidence="1">
    <location>
        <begin position="48"/>
        <end position="101"/>
    </location>
</feature>